<gene>
    <name evidence="2" type="ORF">DPX16_0416</name>
</gene>
<dbReference type="GO" id="GO:0005634">
    <property type="term" value="C:nucleus"/>
    <property type="evidence" value="ECO:0007669"/>
    <property type="project" value="TreeGrafter"/>
</dbReference>
<dbReference type="OrthoDB" id="109171at2759"/>
<proteinExistence type="predicted"/>
<evidence type="ECO:0000313" key="2">
    <source>
        <dbReference type="EMBL" id="ROJ26878.1"/>
    </source>
</evidence>
<dbReference type="SUPFAM" id="SSF53098">
    <property type="entry name" value="Ribonuclease H-like"/>
    <property type="match status" value="1"/>
</dbReference>
<organism evidence="2 3">
    <name type="scientific">Anabarilius grahami</name>
    <name type="common">Kanglang fish</name>
    <name type="synonym">Barilius grahami</name>
    <dbReference type="NCBI Taxonomy" id="495550"/>
    <lineage>
        <taxon>Eukaryota</taxon>
        <taxon>Metazoa</taxon>
        <taxon>Chordata</taxon>
        <taxon>Craniata</taxon>
        <taxon>Vertebrata</taxon>
        <taxon>Euteleostomi</taxon>
        <taxon>Actinopterygii</taxon>
        <taxon>Neopterygii</taxon>
        <taxon>Teleostei</taxon>
        <taxon>Ostariophysi</taxon>
        <taxon>Cypriniformes</taxon>
        <taxon>Xenocyprididae</taxon>
        <taxon>Xenocypridinae</taxon>
        <taxon>Xenocypridinae incertae sedis</taxon>
        <taxon>Anabarilius</taxon>
    </lineage>
</organism>
<evidence type="ECO:0000313" key="3">
    <source>
        <dbReference type="Proteomes" id="UP000281406"/>
    </source>
</evidence>
<comment type="caution">
    <text evidence="2">The sequence shown here is derived from an EMBL/GenBank/DDBJ whole genome shotgun (WGS) entry which is preliminary data.</text>
</comment>
<dbReference type="InterPro" id="IPR012337">
    <property type="entry name" value="RNaseH-like_sf"/>
</dbReference>
<dbReference type="EMBL" id="RJVU01063101">
    <property type="protein sequence ID" value="ROJ26878.1"/>
    <property type="molecule type" value="Genomic_DNA"/>
</dbReference>
<reference evidence="2 3" key="1">
    <citation type="submission" date="2018-10" db="EMBL/GenBank/DDBJ databases">
        <title>Genome assembly for a Yunnan-Guizhou Plateau 3E fish, Anabarilius grahami (Regan), and its evolutionary and genetic applications.</title>
        <authorList>
            <person name="Jiang W."/>
        </authorList>
    </citation>
    <scope>NUCLEOTIDE SEQUENCE [LARGE SCALE GENOMIC DNA]</scope>
    <source>
        <strain evidence="2">AG-KIZ</strain>
        <tissue evidence="2">Muscle</tissue>
    </source>
</reference>
<dbReference type="PANTHER" id="PTHR46169">
    <property type="entry name" value="DNA REPLICATION-RELATED ELEMENT FACTOR, ISOFORM A"/>
    <property type="match status" value="1"/>
</dbReference>
<feature type="region of interest" description="Disordered" evidence="1">
    <location>
        <begin position="145"/>
        <end position="197"/>
    </location>
</feature>
<dbReference type="AlphaFoldDB" id="A0A3N0XRA1"/>
<keyword evidence="3" id="KW-1185">Reference proteome</keyword>
<name>A0A3N0XRA1_ANAGA</name>
<accession>A0A3N0XRA1</accession>
<protein>
    <submittedName>
        <fullName evidence="2">Zinc finger BED domain-containing protein 1</fullName>
    </submittedName>
</protein>
<dbReference type="GO" id="GO:0006357">
    <property type="term" value="P:regulation of transcription by RNA polymerase II"/>
    <property type="evidence" value="ECO:0007669"/>
    <property type="project" value="TreeGrafter"/>
</dbReference>
<feature type="compositionally biased region" description="Basic and acidic residues" evidence="1">
    <location>
        <begin position="156"/>
        <end position="169"/>
    </location>
</feature>
<evidence type="ECO:0000256" key="1">
    <source>
        <dbReference type="SAM" id="MobiDB-lite"/>
    </source>
</evidence>
<dbReference type="Proteomes" id="UP000281406">
    <property type="component" value="Unassembled WGS sequence"/>
</dbReference>
<dbReference type="PANTHER" id="PTHR46169:SF29">
    <property type="entry name" value="DNA REPLICATION-RELATED ELEMENT FACTOR, ISOFORM A"/>
    <property type="match status" value="1"/>
</dbReference>
<sequence>MAEAEGDDRDRRVIKNAPKAWKADIWAHFGFYEVNGKLDKADLANVEEVVKTLKPVKDATVFMSEESSPTVSLIAPVYAQLLQSMSDTIGDQPLIRDVKNAIKTDLLKRYNSEAEKKILHTSSALDPRFKGLPFLTEEERLDVSAGVTSEAASLEEYERKQRTEADEAPGRTGSSGTKEELLSEDDNVSDSAGPSAPKRRASSLLLSLLGPAFINDTSEPAGWRERVNDDDVRFDVIASDERSSGLCMRAAVCLGRASRRAAAAVRAR</sequence>
<dbReference type="InterPro" id="IPR052717">
    <property type="entry name" value="Vacuolar_transposase_reg"/>
</dbReference>